<evidence type="ECO:0000313" key="2">
    <source>
        <dbReference type="Proteomes" id="UP000000311"/>
    </source>
</evidence>
<name>E2B0U6_CAMFO</name>
<dbReference type="AlphaFoldDB" id="E2B0U6"/>
<proteinExistence type="predicted"/>
<dbReference type="InParanoid" id="E2B0U6"/>
<evidence type="ECO:0000313" key="1">
    <source>
        <dbReference type="EMBL" id="EFN60696.1"/>
    </source>
</evidence>
<protein>
    <submittedName>
        <fullName evidence="1">Uncharacterized protein</fullName>
    </submittedName>
</protein>
<organism evidence="2">
    <name type="scientific">Camponotus floridanus</name>
    <name type="common">Florida carpenter ant</name>
    <dbReference type="NCBI Taxonomy" id="104421"/>
    <lineage>
        <taxon>Eukaryota</taxon>
        <taxon>Metazoa</taxon>
        <taxon>Ecdysozoa</taxon>
        <taxon>Arthropoda</taxon>
        <taxon>Hexapoda</taxon>
        <taxon>Insecta</taxon>
        <taxon>Pterygota</taxon>
        <taxon>Neoptera</taxon>
        <taxon>Endopterygota</taxon>
        <taxon>Hymenoptera</taxon>
        <taxon>Apocrita</taxon>
        <taxon>Aculeata</taxon>
        <taxon>Formicoidea</taxon>
        <taxon>Formicidae</taxon>
        <taxon>Formicinae</taxon>
        <taxon>Camponotus</taxon>
    </lineage>
</organism>
<accession>E2B0U6</accession>
<keyword evidence="2" id="KW-1185">Reference proteome</keyword>
<reference evidence="1 2" key="1">
    <citation type="journal article" date="2010" name="Science">
        <title>Genomic comparison of the ants Camponotus floridanus and Harpegnathos saltator.</title>
        <authorList>
            <person name="Bonasio R."/>
            <person name="Zhang G."/>
            <person name="Ye C."/>
            <person name="Mutti N.S."/>
            <person name="Fang X."/>
            <person name="Qin N."/>
            <person name="Donahue G."/>
            <person name="Yang P."/>
            <person name="Li Q."/>
            <person name="Li C."/>
            <person name="Zhang P."/>
            <person name="Huang Z."/>
            <person name="Berger S.L."/>
            <person name="Reinberg D."/>
            <person name="Wang J."/>
            <person name="Liebig J."/>
        </authorList>
    </citation>
    <scope>NUCLEOTIDE SEQUENCE [LARGE SCALE GENOMIC DNA]</scope>
    <source>
        <strain evidence="2">C129</strain>
    </source>
</reference>
<sequence length="95" mass="10794">MGNCNIISGFVELDHPVNHASGVNHAFRHEFEKGEGDVMHPRNASIPGEYRPEATARLLVEPRQKRPFLITSKLPGRTKTEQDIYAPVESRFRQL</sequence>
<gene>
    <name evidence="1" type="ORF">EAG_10552</name>
</gene>
<dbReference type="EMBL" id="GL444690">
    <property type="protein sequence ID" value="EFN60696.1"/>
    <property type="molecule type" value="Genomic_DNA"/>
</dbReference>
<dbReference type="Proteomes" id="UP000000311">
    <property type="component" value="Unassembled WGS sequence"/>
</dbReference>